<gene>
    <name evidence="1" type="ORF">ATTO_14730</name>
</gene>
<reference evidence="1" key="1">
    <citation type="submission" date="2021-11" db="EMBL/GenBank/DDBJ databases">
        <title>Complete genome sequence of Atopobiaceae bacterium TOC12.</title>
        <authorList>
            <person name="Morinaga K."/>
            <person name="Kusada H."/>
            <person name="Tamaki H."/>
        </authorList>
    </citation>
    <scope>NUCLEOTIDE SEQUENCE</scope>
    <source>
        <strain evidence="1">TOC12</strain>
    </source>
</reference>
<accession>A0AAU9CKI9</accession>
<proteinExistence type="predicted"/>
<protein>
    <submittedName>
        <fullName evidence="1">Uncharacterized protein</fullName>
    </submittedName>
</protein>
<dbReference type="RefSeq" id="WP_265591564.1">
    <property type="nucleotide sequence ID" value="NZ_AP025285.1"/>
</dbReference>
<dbReference type="SUPFAM" id="SSF56563">
    <property type="entry name" value="Major capsid protein gp5"/>
    <property type="match status" value="1"/>
</dbReference>
<keyword evidence="2" id="KW-1185">Reference proteome</keyword>
<dbReference type="KEGG" id="lcal:ATTO_14730"/>
<dbReference type="AlphaFoldDB" id="A0AAU9CKI9"/>
<evidence type="ECO:0000313" key="2">
    <source>
        <dbReference type="Proteomes" id="UP001431186"/>
    </source>
</evidence>
<dbReference type="EMBL" id="AP025285">
    <property type="protein sequence ID" value="BDC91601.1"/>
    <property type="molecule type" value="Genomic_DNA"/>
</dbReference>
<evidence type="ECO:0000313" key="1">
    <source>
        <dbReference type="EMBL" id="BDC91601.1"/>
    </source>
</evidence>
<name>A0AAU9CKI9_9ACTN</name>
<dbReference type="Proteomes" id="UP001431186">
    <property type="component" value="Chromosome"/>
</dbReference>
<organism evidence="1 2">
    <name type="scientific">Leptogranulimonas caecicola</name>
    <dbReference type="NCBI Taxonomy" id="2894156"/>
    <lineage>
        <taxon>Bacteria</taxon>
        <taxon>Bacillati</taxon>
        <taxon>Actinomycetota</taxon>
        <taxon>Coriobacteriia</taxon>
        <taxon>Coriobacteriales</taxon>
        <taxon>Kribbibacteriaceae</taxon>
        <taxon>Leptogranulimonas</taxon>
    </lineage>
</organism>
<sequence>MAAATTAKVKLPADVVTTLLPKIQGNSTIATLSPRKPQTFSEHENIIFTPTAEAEVVEEGATKSSYEVGTSFVQGVRVKLQTTTRVTEELQWADEDDQLEIIDNIQKDQAGAIGRALDYVVYHGINPAKKTALASSYPKLVGATGAPLFPSICT</sequence>